<evidence type="ECO:0000313" key="2">
    <source>
        <dbReference type="EnsemblPlants" id="OPUNC06G11020.1"/>
    </source>
</evidence>
<organism evidence="2">
    <name type="scientific">Oryza punctata</name>
    <name type="common">Red rice</name>
    <dbReference type="NCBI Taxonomy" id="4537"/>
    <lineage>
        <taxon>Eukaryota</taxon>
        <taxon>Viridiplantae</taxon>
        <taxon>Streptophyta</taxon>
        <taxon>Embryophyta</taxon>
        <taxon>Tracheophyta</taxon>
        <taxon>Spermatophyta</taxon>
        <taxon>Magnoliopsida</taxon>
        <taxon>Liliopsida</taxon>
        <taxon>Poales</taxon>
        <taxon>Poaceae</taxon>
        <taxon>BOP clade</taxon>
        <taxon>Oryzoideae</taxon>
        <taxon>Oryzeae</taxon>
        <taxon>Oryzinae</taxon>
        <taxon>Oryza</taxon>
    </lineage>
</organism>
<protein>
    <submittedName>
        <fullName evidence="2">Uncharacterized protein</fullName>
    </submittedName>
</protein>
<dbReference type="HOGENOM" id="CLU_2889765_0_0_1"/>
<accession>A0A0E0LAM0</accession>
<proteinExistence type="predicted"/>
<dbReference type="AlphaFoldDB" id="A0A0E0LAM0"/>
<evidence type="ECO:0000313" key="3">
    <source>
        <dbReference type="Proteomes" id="UP000026962"/>
    </source>
</evidence>
<keyword evidence="1" id="KW-0812">Transmembrane</keyword>
<name>A0A0E0LAM0_ORYPU</name>
<feature type="transmembrane region" description="Helical" evidence="1">
    <location>
        <begin position="12"/>
        <end position="32"/>
    </location>
</feature>
<evidence type="ECO:0000256" key="1">
    <source>
        <dbReference type="SAM" id="Phobius"/>
    </source>
</evidence>
<reference evidence="2" key="2">
    <citation type="submission" date="2018-05" db="EMBL/GenBank/DDBJ databases">
        <title>OpunRS2 (Oryza punctata Reference Sequence Version 2).</title>
        <authorList>
            <person name="Zhang J."/>
            <person name="Kudrna D."/>
            <person name="Lee S."/>
            <person name="Talag J."/>
            <person name="Welchert J."/>
            <person name="Wing R.A."/>
        </authorList>
    </citation>
    <scope>NUCLEOTIDE SEQUENCE [LARGE SCALE GENOMIC DNA]</scope>
</reference>
<keyword evidence="3" id="KW-1185">Reference proteome</keyword>
<keyword evidence="1" id="KW-1133">Transmembrane helix</keyword>
<reference evidence="2" key="1">
    <citation type="submission" date="2015-04" db="UniProtKB">
        <authorList>
            <consortium name="EnsemblPlants"/>
        </authorList>
    </citation>
    <scope>IDENTIFICATION</scope>
</reference>
<dbReference type="Gramene" id="OPUNC06G11020.1">
    <property type="protein sequence ID" value="OPUNC06G11020.1"/>
    <property type="gene ID" value="OPUNC06G11020"/>
</dbReference>
<sequence length="63" mass="6653">MAVSGGEQPAIFPLIGSGGGGVGKVPVLYFFIARRSIKMHANLLDHEYLALTISCSTTTELSE</sequence>
<keyword evidence="1" id="KW-0472">Membrane</keyword>
<dbReference type="Proteomes" id="UP000026962">
    <property type="component" value="Chromosome 6"/>
</dbReference>
<dbReference type="EnsemblPlants" id="OPUNC06G11020.1">
    <property type="protein sequence ID" value="OPUNC06G11020.1"/>
    <property type="gene ID" value="OPUNC06G11020"/>
</dbReference>